<evidence type="ECO:0000256" key="4">
    <source>
        <dbReference type="SAM" id="MobiDB-lite"/>
    </source>
</evidence>
<keyword evidence="2" id="KW-0813">Transport</keyword>
<protein>
    <recommendedName>
        <fullName evidence="5">Nucleoporin Nup54 alpha-helical domain-containing protein</fullName>
    </recommendedName>
</protein>
<proteinExistence type="predicted"/>
<dbReference type="GO" id="GO:0006999">
    <property type="term" value="P:nuclear pore organization"/>
    <property type="evidence" value="ECO:0007669"/>
    <property type="project" value="TreeGrafter"/>
</dbReference>
<evidence type="ECO:0000256" key="3">
    <source>
        <dbReference type="ARBA" id="ARBA00023242"/>
    </source>
</evidence>
<dbReference type="InterPro" id="IPR025712">
    <property type="entry name" value="Nup54_alpha-helical_dom"/>
</dbReference>
<feature type="region of interest" description="Disordered" evidence="4">
    <location>
        <begin position="1"/>
        <end position="54"/>
    </location>
</feature>
<name>A0A8H7UND4_9FUNG</name>
<dbReference type="GO" id="GO:0036228">
    <property type="term" value="P:protein localization to nuclear inner membrane"/>
    <property type="evidence" value="ECO:0007669"/>
    <property type="project" value="TreeGrafter"/>
</dbReference>
<evidence type="ECO:0000256" key="2">
    <source>
        <dbReference type="ARBA" id="ARBA00022448"/>
    </source>
</evidence>
<evidence type="ECO:0000313" key="7">
    <source>
        <dbReference type="Proteomes" id="UP000612746"/>
    </source>
</evidence>
<accession>A0A8H7UND4</accession>
<organism evidence="6 7">
    <name type="scientific">Umbelopsis vinacea</name>
    <dbReference type="NCBI Taxonomy" id="44442"/>
    <lineage>
        <taxon>Eukaryota</taxon>
        <taxon>Fungi</taxon>
        <taxon>Fungi incertae sedis</taxon>
        <taxon>Mucoromycota</taxon>
        <taxon>Mucoromycotina</taxon>
        <taxon>Umbelopsidomycetes</taxon>
        <taxon>Umbelopsidales</taxon>
        <taxon>Umbelopsidaceae</taxon>
        <taxon>Umbelopsis</taxon>
    </lineage>
</organism>
<dbReference type="Pfam" id="PF13874">
    <property type="entry name" value="Nup54"/>
    <property type="match status" value="1"/>
</dbReference>
<reference evidence="6" key="1">
    <citation type="submission" date="2020-12" db="EMBL/GenBank/DDBJ databases">
        <title>Metabolic potential, ecology and presence of endohyphal bacteria is reflected in genomic diversity of Mucoromycotina.</title>
        <authorList>
            <person name="Muszewska A."/>
            <person name="Okrasinska A."/>
            <person name="Steczkiewicz K."/>
            <person name="Drgas O."/>
            <person name="Orlowska M."/>
            <person name="Perlinska-Lenart U."/>
            <person name="Aleksandrzak-Piekarczyk T."/>
            <person name="Szatraj K."/>
            <person name="Zielenkiewicz U."/>
            <person name="Pilsyk S."/>
            <person name="Malc E."/>
            <person name="Mieczkowski P."/>
            <person name="Kruszewska J.S."/>
            <person name="Biernat P."/>
            <person name="Pawlowska J."/>
        </authorList>
    </citation>
    <scope>NUCLEOTIDE SEQUENCE</scope>
    <source>
        <strain evidence="6">WA0000051536</strain>
    </source>
</reference>
<dbReference type="OrthoDB" id="6162375at2759"/>
<dbReference type="EMBL" id="JAEPRA010000002">
    <property type="protein sequence ID" value="KAG2188107.1"/>
    <property type="molecule type" value="Genomic_DNA"/>
</dbReference>
<feature type="domain" description="Nucleoporin Nup54 alpha-helical" evidence="5">
    <location>
        <begin position="233"/>
        <end position="371"/>
    </location>
</feature>
<evidence type="ECO:0000313" key="6">
    <source>
        <dbReference type="EMBL" id="KAG2188107.1"/>
    </source>
</evidence>
<dbReference type="Gene3D" id="1.20.5.490">
    <property type="entry name" value="Single helix bin"/>
    <property type="match status" value="1"/>
</dbReference>
<dbReference type="GO" id="GO:0044613">
    <property type="term" value="C:nuclear pore central transport channel"/>
    <property type="evidence" value="ECO:0007669"/>
    <property type="project" value="TreeGrafter"/>
</dbReference>
<sequence length="409" mass="45226">MHQRNLSTSATSFGAQTSPFGQTTNAGKPTFSFGSSQPSNTSTPSFGQTAVSQPASNTSGFSFGAAAQSTPSLSFGASAQTTPAATSFGNAGQTSFSFGNKAPSAPSFSFGNTAQTTPSLSFGNTAQSTPSLSFGNAAQSKPAFSFGATAPASNPTSSLQTSFTQPRMKSDDAQQNQTTFGGNTNIPSQQQDIQTWQQLALIKAKWDTKSPLCYFKHFFYNMVHPNEVHRYAKPADMDPYLWAEAMRNNPDPTCMVPTLAVGFDDVRKRMEGQYRTCAVFKERLEAINQKIEQIQRKHILETMTRLAEHKRRHIDLTQRTIQFMKNSQLLRSKGFPIQVDEDKLRLQLEKAEMELQRSAQFNENLNHLWNQVQDVRENQRDTVLTEKWALTSEKDVHAISEVSSKPYSP</sequence>
<dbReference type="GO" id="GO:0017056">
    <property type="term" value="F:structural constituent of nuclear pore"/>
    <property type="evidence" value="ECO:0007669"/>
    <property type="project" value="TreeGrafter"/>
</dbReference>
<keyword evidence="3" id="KW-0539">Nucleus</keyword>
<gene>
    <name evidence="6" type="ORF">INT44_000858</name>
</gene>
<evidence type="ECO:0000259" key="5">
    <source>
        <dbReference type="Pfam" id="PF13874"/>
    </source>
</evidence>
<dbReference type="PANTHER" id="PTHR13000:SF0">
    <property type="entry name" value="NUCLEOPORIN P54"/>
    <property type="match status" value="1"/>
</dbReference>
<dbReference type="Proteomes" id="UP000612746">
    <property type="component" value="Unassembled WGS sequence"/>
</dbReference>
<dbReference type="AlphaFoldDB" id="A0A8H7UND4"/>
<evidence type="ECO:0000256" key="1">
    <source>
        <dbReference type="ARBA" id="ARBA00004123"/>
    </source>
</evidence>
<comment type="caution">
    <text evidence="6">The sequence shown here is derived from an EMBL/GenBank/DDBJ whole genome shotgun (WGS) entry which is preliminary data.</text>
</comment>
<keyword evidence="7" id="KW-1185">Reference proteome</keyword>
<dbReference type="InterPro" id="IPR024864">
    <property type="entry name" value="Nup54/Nup57/Nup44"/>
</dbReference>
<dbReference type="GO" id="GO:0006607">
    <property type="term" value="P:NLS-bearing protein import into nucleus"/>
    <property type="evidence" value="ECO:0007669"/>
    <property type="project" value="TreeGrafter"/>
</dbReference>
<dbReference type="PANTHER" id="PTHR13000">
    <property type="entry name" value="NUCLEOPORIN P54"/>
    <property type="match status" value="1"/>
</dbReference>
<comment type="subcellular location">
    <subcellularLocation>
        <location evidence="1">Nucleus</location>
    </subcellularLocation>
</comment>